<dbReference type="SMART" id="SM00032">
    <property type="entry name" value="CCP"/>
    <property type="match status" value="2"/>
</dbReference>
<protein>
    <recommendedName>
        <fullName evidence="10">Sushi domain-containing protein</fullName>
    </recommendedName>
</protein>
<dbReference type="InterPro" id="IPR001254">
    <property type="entry name" value="Trypsin_dom"/>
</dbReference>
<dbReference type="InterPro" id="IPR009003">
    <property type="entry name" value="Peptidase_S1_PA"/>
</dbReference>
<keyword evidence="6 8" id="KW-1015">Disulfide bond</keyword>
<evidence type="ECO:0000256" key="9">
    <source>
        <dbReference type="SAM" id="SignalP"/>
    </source>
</evidence>
<dbReference type="PROSITE" id="PS50923">
    <property type="entry name" value="SUSHI"/>
    <property type="match status" value="2"/>
</dbReference>
<dbReference type="FunFam" id="2.10.70.10:FF:000011">
    <property type="entry name" value="CUB and sushi domain-containing protein 3 isoform A"/>
    <property type="match status" value="1"/>
</dbReference>
<feature type="disulfide bond" evidence="8">
    <location>
        <begin position="62"/>
        <end position="89"/>
    </location>
</feature>
<dbReference type="SUPFAM" id="SSF57535">
    <property type="entry name" value="Complement control module/SCR domain"/>
    <property type="match status" value="2"/>
</dbReference>
<dbReference type="Gene3D" id="2.10.70.10">
    <property type="entry name" value="Complement Module, domain 1"/>
    <property type="match status" value="2"/>
</dbReference>
<evidence type="ECO:0000256" key="7">
    <source>
        <dbReference type="ARBA" id="ARBA00023180"/>
    </source>
</evidence>
<dbReference type="Pfam" id="PF00084">
    <property type="entry name" value="Sushi"/>
    <property type="match status" value="2"/>
</dbReference>
<evidence type="ECO:0000256" key="6">
    <source>
        <dbReference type="ARBA" id="ARBA00023157"/>
    </source>
</evidence>
<dbReference type="PANTHER" id="PTHR46393">
    <property type="entry name" value="SUSHI DOMAIN-CONTAINING PROTEIN"/>
    <property type="match status" value="1"/>
</dbReference>
<evidence type="ECO:0000256" key="2">
    <source>
        <dbReference type="ARBA" id="ARBA00022659"/>
    </source>
</evidence>
<evidence type="ECO:0000256" key="8">
    <source>
        <dbReference type="PROSITE-ProRule" id="PRU00302"/>
    </source>
</evidence>
<evidence type="ECO:0000259" key="10">
    <source>
        <dbReference type="PROSITE" id="PS50923"/>
    </source>
</evidence>
<comment type="caution">
    <text evidence="8">Lacks conserved residue(s) required for the propagation of feature annotation.</text>
</comment>
<dbReference type="GO" id="GO:0006508">
    <property type="term" value="P:proteolysis"/>
    <property type="evidence" value="ECO:0007669"/>
    <property type="project" value="InterPro"/>
</dbReference>
<dbReference type="InterPro" id="IPR018114">
    <property type="entry name" value="TRYPSIN_HIS"/>
</dbReference>
<keyword evidence="12" id="KW-1185">Reference proteome</keyword>
<dbReference type="OrthoDB" id="9991441at2759"/>
<dbReference type="GO" id="GO:0016020">
    <property type="term" value="C:membrane"/>
    <property type="evidence" value="ECO:0007669"/>
    <property type="project" value="UniProtKB-SubCell"/>
</dbReference>
<dbReference type="Pfam" id="PF00089">
    <property type="entry name" value="Trypsin"/>
    <property type="match status" value="1"/>
</dbReference>
<dbReference type="InterPro" id="IPR043504">
    <property type="entry name" value="Peptidase_S1_PA_chymotrypsin"/>
</dbReference>
<keyword evidence="4" id="KW-0677">Repeat</keyword>
<keyword evidence="5" id="KW-0472">Membrane</keyword>
<dbReference type="EMBL" id="RCHS01003422">
    <property type="protein sequence ID" value="RMX42178.1"/>
    <property type="molecule type" value="Genomic_DNA"/>
</dbReference>
<dbReference type="Proteomes" id="UP000275408">
    <property type="component" value="Unassembled WGS sequence"/>
</dbReference>
<feature type="chain" id="PRO_5018014847" description="Sushi domain-containing protein" evidence="9">
    <location>
        <begin position="20"/>
        <end position="197"/>
    </location>
</feature>
<dbReference type="SUPFAM" id="SSF50494">
    <property type="entry name" value="Trypsin-like serine proteases"/>
    <property type="match status" value="1"/>
</dbReference>
<evidence type="ECO:0000256" key="1">
    <source>
        <dbReference type="ARBA" id="ARBA00004370"/>
    </source>
</evidence>
<reference evidence="11 12" key="1">
    <citation type="journal article" date="2018" name="Sci. Rep.">
        <title>Comparative analysis of the Pocillopora damicornis genome highlights role of immune system in coral evolution.</title>
        <authorList>
            <person name="Cunning R."/>
            <person name="Bay R.A."/>
            <person name="Gillette P."/>
            <person name="Baker A.C."/>
            <person name="Traylor-Knowles N."/>
        </authorList>
    </citation>
    <scope>NUCLEOTIDE SEQUENCE [LARGE SCALE GENOMIC DNA]</scope>
    <source>
        <strain evidence="11">RSMAS</strain>
        <tissue evidence="11">Whole animal</tissue>
    </source>
</reference>
<evidence type="ECO:0000256" key="4">
    <source>
        <dbReference type="ARBA" id="ARBA00022737"/>
    </source>
</evidence>
<dbReference type="GO" id="GO:0004252">
    <property type="term" value="F:serine-type endopeptidase activity"/>
    <property type="evidence" value="ECO:0007669"/>
    <property type="project" value="InterPro"/>
</dbReference>
<dbReference type="CDD" id="cd00033">
    <property type="entry name" value="CCP"/>
    <property type="match status" value="2"/>
</dbReference>
<evidence type="ECO:0000313" key="11">
    <source>
        <dbReference type="EMBL" id="RMX42178.1"/>
    </source>
</evidence>
<keyword evidence="7" id="KW-0325">Glycoprotein</keyword>
<proteinExistence type="predicted"/>
<dbReference type="PROSITE" id="PS00134">
    <property type="entry name" value="TRYPSIN_HIS"/>
    <property type="match status" value="1"/>
</dbReference>
<dbReference type="AlphaFoldDB" id="A0A3M6TLK2"/>
<name>A0A3M6TLK2_POCDA</name>
<evidence type="ECO:0000256" key="3">
    <source>
        <dbReference type="ARBA" id="ARBA00022729"/>
    </source>
</evidence>
<comment type="caution">
    <text evidence="11">The sequence shown here is derived from an EMBL/GenBank/DDBJ whole genome shotgun (WGS) entry which is preliminary data.</text>
</comment>
<dbReference type="Gene3D" id="2.40.10.10">
    <property type="entry name" value="Trypsin-like serine proteases"/>
    <property type="match status" value="1"/>
</dbReference>
<keyword evidence="2 8" id="KW-0768">Sushi</keyword>
<keyword evidence="3 9" id="KW-0732">Signal</keyword>
<feature type="signal peptide" evidence="9">
    <location>
        <begin position="1"/>
        <end position="19"/>
    </location>
</feature>
<sequence length="197" mass="21624">MRCVQSFIFGLFLLQLARGEDNILVIGSYLFSAVSCGDPGSPLNGKRKGWLFQYNNSVTFDCHRGFKLEGPNARTCLANQTWSGTQPICKPVPCEEPPKVPDAVMFGGGFVFGAHVYYTCNEGYKLKGPDTLTCGEDGKWVGETPVCKDYTPCGVSHDDLRARVVGAELVLICGGALISRRWVLTAAHCFYHRFSRG</sequence>
<dbReference type="PANTHER" id="PTHR46393:SF7">
    <property type="entry name" value="COMPLEMENT C2"/>
    <property type="match status" value="1"/>
</dbReference>
<organism evidence="11 12">
    <name type="scientific">Pocillopora damicornis</name>
    <name type="common">Cauliflower coral</name>
    <name type="synonym">Millepora damicornis</name>
    <dbReference type="NCBI Taxonomy" id="46731"/>
    <lineage>
        <taxon>Eukaryota</taxon>
        <taxon>Metazoa</taxon>
        <taxon>Cnidaria</taxon>
        <taxon>Anthozoa</taxon>
        <taxon>Hexacorallia</taxon>
        <taxon>Scleractinia</taxon>
        <taxon>Astrocoeniina</taxon>
        <taxon>Pocilloporidae</taxon>
        <taxon>Pocillopora</taxon>
    </lineage>
</organism>
<gene>
    <name evidence="11" type="ORF">pdam_00009415</name>
</gene>
<dbReference type="InterPro" id="IPR000436">
    <property type="entry name" value="Sushi_SCR_CCP_dom"/>
</dbReference>
<accession>A0A3M6TLK2</accession>
<dbReference type="InterPro" id="IPR035976">
    <property type="entry name" value="Sushi/SCR/CCP_sf"/>
</dbReference>
<evidence type="ECO:0000313" key="12">
    <source>
        <dbReference type="Proteomes" id="UP000275408"/>
    </source>
</evidence>
<feature type="disulfide bond" evidence="8">
    <location>
        <begin position="120"/>
        <end position="147"/>
    </location>
</feature>
<evidence type="ECO:0000256" key="5">
    <source>
        <dbReference type="ARBA" id="ARBA00023136"/>
    </source>
</evidence>
<comment type="subcellular location">
    <subcellularLocation>
        <location evidence="1">Membrane</location>
    </subcellularLocation>
</comment>
<feature type="domain" description="Sushi" evidence="10">
    <location>
        <begin position="34"/>
        <end position="91"/>
    </location>
</feature>
<feature type="domain" description="Sushi" evidence="10">
    <location>
        <begin position="92"/>
        <end position="149"/>
    </location>
</feature>